<dbReference type="EMBL" id="JBHUHF010000001">
    <property type="protein sequence ID" value="MFD2024494.1"/>
    <property type="molecule type" value="Genomic_DNA"/>
</dbReference>
<protein>
    <submittedName>
        <fullName evidence="1">SDR family oxidoreductase</fullName>
    </submittedName>
</protein>
<dbReference type="PRINTS" id="PR00081">
    <property type="entry name" value="GDHRDH"/>
</dbReference>
<dbReference type="SUPFAM" id="SSF51735">
    <property type="entry name" value="NAD(P)-binding Rossmann-fold domains"/>
    <property type="match status" value="1"/>
</dbReference>
<keyword evidence="2" id="KW-1185">Reference proteome</keyword>
<dbReference type="Pfam" id="PF13561">
    <property type="entry name" value="adh_short_C2"/>
    <property type="match status" value="1"/>
</dbReference>
<dbReference type="PANTHER" id="PTHR43975">
    <property type="entry name" value="ZGC:101858"/>
    <property type="match status" value="1"/>
</dbReference>
<gene>
    <name evidence="1" type="ORF">ACFSL2_03125</name>
</gene>
<dbReference type="Proteomes" id="UP001597338">
    <property type="component" value="Unassembled WGS sequence"/>
</dbReference>
<accession>A0ABW4V1P1</accession>
<dbReference type="InterPro" id="IPR036291">
    <property type="entry name" value="NAD(P)-bd_dom_sf"/>
</dbReference>
<dbReference type="PANTHER" id="PTHR43975:SF2">
    <property type="entry name" value="EG:BACR7A4.14 PROTEIN-RELATED"/>
    <property type="match status" value="1"/>
</dbReference>
<evidence type="ECO:0000313" key="2">
    <source>
        <dbReference type="Proteomes" id="UP001597338"/>
    </source>
</evidence>
<dbReference type="RefSeq" id="WP_377196433.1">
    <property type="nucleotide sequence ID" value="NZ_JBHUHF010000001.1"/>
</dbReference>
<organism evidence="1 2">
    <name type="scientific">Promicromonospora aerolata</name>
    <dbReference type="NCBI Taxonomy" id="195749"/>
    <lineage>
        <taxon>Bacteria</taxon>
        <taxon>Bacillati</taxon>
        <taxon>Actinomycetota</taxon>
        <taxon>Actinomycetes</taxon>
        <taxon>Micrococcales</taxon>
        <taxon>Promicromonosporaceae</taxon>
        <taxon>Promicromonospora</taxon>
    </lineage>
</organism>
<sequence length="199" mass="20539">MRRAIPGADSGIGAAVAGRLERDGARAIRCGITETADVRADLTTPAGRASAVDQVRGLAPARIDGVALVAGSPNGRNAGRDDWAGAGILLNAVAPGIVETETARRTMLADGANLRVLQDALPQPLGMPGPVEPVAAAITWLLSPDAAFTTGQILFVDGGAETTLRGEAPFVSGVRYGPLRMARMIAWTVISRLRPRGGR</sequence>
<dbReference type="Gene3D" id="3.40.50.720">
    <property type="entry name" value="NAD(P)-binding Rossmann-like Domain"/>
    <property type="match status" value="2"/>
</dbReference>
<reference evidence="2" key="1">
    <citation type="journal article" date="2019" name="Int. J. Syst. Evol. Microbiol.">
        <title>The Global Catalogue of Microorganisms (GCM) 10K type strain sequencing project: providing services to taxonomists for standard genome sequencing and annotation.</title>
        <authorList>
            <consortium name="The Broad Institute Genomics Platform"/>
            <consortium name="The Broad Institute Genome Sequencing Center for Infectious Disease"/>
            <person name="Wu L."/>
            <person name="Ma J."/>
        </authorList>
    </citation>
    <scope>NUCLEOTIDE SEQUENCE [LARGE SCALE GENOMIC DNA]</scope>
    <source>
        <strain evidence="2">CCM 7043</strain>
    </source>
</reference>
<dbReference type="InterPro" id="IPR002347">
    <property type="entry name" value="SDR_fam"/>
</dbReference>
<name>A0ABW4V1P1_9MICO</name>
<evidence type="ECO:0000313" key="1">
    <source>
        <dbReference type="EMBL" id="MFD2024494.1"/>
    </source>
</evidence>
<proteinExistence type="predicted"/>
<comment type="caution">
    <text evidence="1">The sequence shown here is derived from an EMBL/GenBank/DDBJ whole genome shotgun (WGS) entry which is preliminary data.</text>
</comment>